<reference evidence="1" key="1">
    <citation type="journal article" date="2021" name="Microorganisms">
        <title>Acidisoma silvae sp. nov. and Acidisomacellulosilytica sp. nov., Two Acidophilic Bacteria Isolated from Decaying Wood, Hydrolyzing Cellulose and Producing Poly-3-hydroxybutyrate.</title>
        <authorList>
            <person name="Mieszkin S."/>
            <person name="Pouder E."/>
            <person name="Uroz S."/>
            <person name="Simon-Colin C."/>
            <person name="Alain K."/>
        </authorList>
    </citation>
    <scope>NUCLEOTIDE SEQUENCE</scope>
    <source>
        <strain evidence="1">HW T2.11</strain>
    </source>
</reference>
<comment type="caution">
    <text evidence="1">The sequence shown here is derived from an EMBL/GenBank/DDBJ whole genome shotgun (WGS) entry which is preliminary data.</text>
</comment>
<evidence type="ECO:0000313" key="2">
    <source>
        <dbReference type="Proteomes" id="UP000708298"/>
    </source>
</evidence>
<dbReference type="EMBL" id="JAESVB010000041">
    <property type="protein sequence ID" value="MCB8878497.1"/>
    <property type="molecule type" value="Genomic_DNA"/>
</dbReference>
<dbReference type="RefSeq" id="WP_227324141.1">
    <property type="nucleotide sequence ID" value="NZ_JAESVB010000041.1"/>
</dbReference>
<sequence>MEPMKPMAPMKPMEPMSAPEAWWPADLGHPTTSGGQNTMRYAFFSEKHRLLIEKDGKLTAYDTGDHRISGVSQQQSQGQELVFTSQNGTVDLDDLKWIGC</sequence>
<gene>
    <name evidence="1" type="ORF">ASILVAE211_25195</name>
</gene>
<keyword evidence="2" id="KW-1185">Reference proteome</keyword>
<dbReference type="Proteomes" id="UP000708298">
    <property type="component" value="Unassembled WGS sequence"/>
</dbReference>
<reference evidence="1" key="2">
    <citation type="submission" date="2021-01" db="EMBL/GenBank/DDBJ databases">
        <authorList>
            <person name="Mieszkin S."/>
            <person name="Pouder E."/>
            <person name="Alain K."/>
        </authorList>
    </citation>
    <scope>NUCLEOTIDE SEQUENCE</scope>
    <source>
        <strain evidence="1">HW T2.11</strain>
    </source>
</reference>
<accession>A0A963YWI0</accession>
<proteinExistence type="predicted"/>
<dbReference type="AlphaFoldDB" id="A0A963YWI0"/>
<protein>
    <submittedName>
        <fullName evidence="1">Uncharacterized protein</fullName>
    </submittedName>
</protein>
<organism evidence="1 2">
    <name type="scientific">Acidisoma silvae</name>
    <dbReference type="NCBI Taxonomy" id="2802396"/>
    <lineage>
        <taxon>Bacteria</taxon>
        <taxon>Pseudomonadati</taxon>
        <taxon>Pseudomonadota</taxon>
        <taxon>Alphaproteobacteria</taxon>
        <taxon>Acetobacterales</taxon>
        <taxon>Acidocellaceae</taxon>
        <taxon>Acidisoma</taxon>
    </lineage>
</organism>
<name>A0A963YWI0_9PROT</name>
<evidence type="ECO:0000313" key="1">
    <source>
        <dbReference type="EMBL" id="MCB8878497.1"/>
    </source>
</evidence>